<comment type="caution">
    <text evidence="1">The sequence shown here is derived from an EMBL/GenBank/DDBJ whole genome shotgun (WGS) entry which is preliminary data.</text>
</comment>
<keyword evidence="2" id="KW-1185">Reference proteome</keyword>
<keyword evidence="1" id="KW-0808">Transferase</keyword>
<dbReference type="GO" id="GO:0016740">
    <property type="term" value="F:transferase activity"/>
    <property type="evidence" value="ECO:0007669"/>
    <property type="project" value="UniProtKB-KW"/>
</dbReference>
<accession>A0A7W9DAJ6</accession>
<sequence length="502" mass="55944">MPAEGLVLAVVGPADATQTPGALTVDQFIRLESALTQHTWLVVGTGDSTISDLKSRRLGQHVSVVPDPLDALKRAALFSLAKLFISPLTFDVTRTRVPGWAEIAAASATPIVDPQDIETIASIAGNPAKLKALGRAQRLAALTLAGLESGAGKIDELRVPPRFKDDRLSVRQSPRLVIASHDLKFADGLLAELDRREVHYEVDQWTGHARHDEARSRELLRHADAVFCEWTLGNASWYSKHAPAGVRVTSRFHMQERSVHYVDQLDWKRLSALVFVAEHARQEILRDHVVEAEKTLVVPNMVGVPPQNFSSTPEQRFSLALVGMVPVNKAIHTAFDTLEELRAVDDRYRLHIRGRLPSSYEWMNRRTAERTYYEQQFARIESSPLLRDGVNFVPYGDGLFEWYELQGVVLSTSEFEAFHYSLPEGAVRGAVPLSIAWPGADLIYPASWLASDASDLCAKIIAATRDEDIWNARRSEAREFVASRFEESRVSKRLADVILGSF</sequence>
<dbReference type="EMBL" id="JACHBL010000001">
    <property type="protein sequence ID" value="MBB5597529.1"/>
    <property type="molecule type" value="Genomic_DNA"/>
</dbReference>
<gene>
    <name evidence="1" type="ORF">BKA12_000609</name>
</gene>
<organism evidence="1 2">
    <name type="scientific">Neomicrococcus lactis</name>
    <dbReference type="NCBI Taxonomy" id="732241"/>
    <lineage>
        <taxon>Bacteria</taxon>
        <taxon>Bacillati</taxon>
        <taxon>Actinomycetota</taxon>
        <taxon>Actinomycetes</taxon>
        <taxon>Micrococcales</taxon>
        <taxon>Micrococcaceae</taxon>
        <taxon>Neomicrococcus</taxon>
    </lineage>
</organism>
<dbReference type="SUPFAM" id="SSF53756">
    <property type="entry name" value="UDP-Glycosyltransferase/glycogen phosphorylase"/>
    <property type="match status" value="1"/>
</dbReference>
<dbReference type="AlphaFoldDB" id="A0A7W9DAJ6"/>
<evidence type="ECO:0000313" key="1">
    <source>
        <dbReference type="EMBL" id="MBB5597529.1"/>
    </source>
</evidence>
<name>A0A7W9DAJ6_9MICC</name>
<dbReference type="Gene3D" id="3.40.50.2000">
    <property type="entry name" value="Glycogen Phosphorylase B"/>
    <property type="match status" value="1"/>
</dbReference>
<protein>
    <submittedName>
        <fullName evidence="1">Glycosyltransferase involved in cell wall biosynthesis</fullName>
    </submittedName>
</protein>
<dbReference type="Proteomes" id="UP000523863">
    <property type="component" value="Unassembled WGS sequence"/>
</dbReference>
<evidence type="ECO:0000313" key="2">
    <source>
        <dbReference type="Proteomes" id="UP000523863"/>
    </source>
</evidence>
<dbReference type="RefSeq" id="WP_183640566.1">
    <property type="nucleotide sequence ID" value="NZ_JACHBL010000001.1"/>
</dbReference>
<proteinExistence type="predicted"/>
<reference evidence="1 2" key="1">
    <citation type="submission" date="2020-08" db="EMBL/GenBank/DDBJ databases">
        <title>Sequencing the genomes of 1000 actinobacteria strains.</title>
        <authorList>
            <person name="Klenk H.-P."/>
        </authorList>
    </citation>
    <scope>NUCLEOTIDE SEQUENCE [LARGE SCALE GENOMIC DNA]</scope>
    <source>
        <strain evidence="1 2">DSM 23694</strain>
    </source>
</reference>